<feature type="binding site" evidence="3">
    <location>
        <position position="95"/>
    </location>
    <ligand>
        <name>substrate</name>
    </ligand>
</feature>
<proteinExistence type="predicted"/>
<accession>A0AAU9KVK2</accession>
<keyword evidence="1" id="KW-0378">Hydrolase</keyword>
<dbReference type="EMBL" id="CAKKTJ010000145">
    <property type="protein sequence ID" value="CAH0476202.1"/>
    <property type="molecule type" value="Genomic_DNA"/>
</dbReference>
<dbReference type="InterPro" id="IPR029033">
    <property type="entry name" value="His_PPase_superfam"/>
</dbReference>
<feature type="binding site" evidence="3">
    <location>
        <begin position="44"/>
        <end position="51"/>
    </location>
    <ligand>
        <name>substrate</name>
    </ligand>
</feature>
<dbReference type="GO" id="GO:0045820">
    <property type="term" value="P:negative regulation of glycolytic process"/>
    <property type="evidence" value="ECO:0007669"/>
    <property type="project" value="TreeGrafter"/>
</dbReference>
<evidence type="ECO:0000313" key="5">
    <source>
        <dbReference type="Proteomes" id="UP001160483"/>
    </source>
</evidence>
<name>A0AAU9KVK2_9STRA</name>
<dbReference type="GO" id="GO:0004331">
    <property type="term" value="F:fructose-2,6-bisphosphate 2-phosphatase activity"/>
    <property type="evidence" value="ECO:0007669"/>
    <property type="project" value="TreeGrafter"/>
</dbReference>
<dbReference type="PANTHER" id="PTHR46517:SF1">
    <property type="entry name" value="FRUCTOSE-2,6-BISPHOSPHATASE TIGAR"/>
    <property type="match status" value="1"/>
</dbReference>
<protein>
    <recommendedName>
        <fullName evidence="6">Phosphoglycerate mutase</fullName>
    </recommendedName>
</protein>
<evidence type="ECO:0000256" key="2">
    <source>
        <dbReference type="PIRSR" id="PIRSR613078-1"/>
    </source>
</evidence>
<dbReference type="InterPro" id="IPR001345">
    <property type="entry name" value="PG/BPGM_mutase_AS"/>
</dbReference>
<evidence type="ECO:0000313" key="4">
    <source>
        <dbReference type="EMBL" id="CAH0476202.1"/>
    </source>
</evidence>
<dbReference type="Gene3D" id="3.40.50.1240">
    <property type="entry name" value="Phosphoglycerate mutase-like"/>
    <property type="match status" value="1"/>
</dbReference>
<dbReference type="SUPFAM" id="SSF53254">
    <property type="entry name" value="Phosphoglycerate mutase-like"/>
    <property type="match status" value="1"/>
</dbReference>
<feature type="active site" description="Proton donor/acceptor" evidence="2">
    <location>
        <position position="120"/>
    </location>
</feature>
<dbReference type="GO" id="GO:0005829">
    <property type="term" value="C:cytosol"/>
    <property type="evidence" value="ECO:0007669"/>
    <property type="project" value="TreeGrafter"/>
</dbReference>
<dbReference type="CDD" id="cd07067">
    <property type="entry name" value="HP_PGM_like"/>
    <property type="match status" value="1"/>
</dbReference>
<gene>
    <name evidence="4" type="ORF">PBS003_LOCUS2990</name>
</gene>
<evidence type="ECO:0008006" key="6">
    <source>
        <dbReference type="Google" id="ProtNLM"/>
    </source>
</evidence>
<organism evidence="4 5">
    <name type="scientific">Peronospora belbahrii</name>
    <dbReference type="NCBI Taxonomy" id="622444"/>
    <lineage>
        <taxon>Eukaryota</taxon>
        <taxon>Sar</taxon>
        <taxon>Stramenopiles</taxon>
        <taxon>Oomycota</taxon>
        <taxon>Peronosporomycetes</taxon>
        <taxon>Peronosporales</taxon>
        <taxon>Peronosporaceae</taxon>
        <taxon>Peronospora</taxon>
    </lineage>
</organism>
<dbReference type="Pfam" id="PF00300">
    <property type="entry name" value="His_Phos_1"/>
    <property type="match status" value="1"/>
</dbReference>
<dbReference type="AlphaFoldDB" id="A0AAU9KVK2"/>
<dbReference type="PROSITE" id="PS00175">
    <property type="entry name" value="PG_MUTASE"/>
    <property type="match status" value="1"/>
</dbReference>
<comment type="caution">
    <text evidence="4">The sequence shown here is derived from an EMBL/GenBank/DDBJ whole genome shotgun (WGS) entry which is preliminary data.</text>
</comment>
<dbReference type="SMART" id="SM00855">
    <property type="entry name" value="PGAM"/>
    <property type="match status" value="1"/>
</dbReference>
<dbReference type="Proteomes" id="UP001160483">
    <property type="component" value="Unassembled WGS sequence"/>
</dbReference>
<dbReference type="InterPro" id="IPR013078">
    <property type="entry name" value="His_Pase_superF_clade-1"/>
</dbReference>
<reference evidence="4" key="1">
    <citation type="submission" date="2021-11" db="EMBL/GenBank/DDBJ databases">
        <authorList>
            <person name="Islam A."/>
            <person name="Islam S."/>
            <person name="Flora M.S."/>
            <person name="Rahman M."/>
            <person name="Ziaur R.M."/>
            <person name="Epstein J.H."/>
            <person name="Hassan M."/>
            <person name="Klassen M."/>
            <person name="Woodard K."/>
            <person name="Webb A."/>
            <person name="Webby R.J."/>
            <person name="El Zowalaty M.E."/>
        </authorList>
    </citation>
    <scope>NUCLEOTIDE SEQUENCE</scope>
    <source>
        <strain evidence="4">Pbs3</strain>
    </source>
</reference>
<dbReference type="InterPro" id="IPR051695">
    <property type="entry name" value="Phosphoglycerate_Mutase"/>
</dbReference>
<dbReference type="GO" id="GO:0043456">
    <property type="term" value="P:regulation of pentose-phosphate shunt"/>
    <property type="evidence" value="ECO:0007669"/>
    <property type="project" value="TreeGrafter"/>
</dbReference>
<sequence length="247" mass="27972">MALHHEQSTMCEQQHHLIDNPVASIITLQLPPISEGCSRLFLCRHGQTDYNYQRKLQGRGVNIQLNNIGLHQAKYLAIAMKDVPLSGIYSSSLKRAFETADEVAQFHPQIKVQTFSEVEEMNFGELEGDSIETHEDEIHTMYMRWKKGELDASWPGGESPMDVVHRGVKKITEVVSNTPLKGQVLMVAHGRFNKIILAHMLHSGLTDMTEIHQDNTCVNVIDFDHKTQTYRAMVLNNINHLPLPPSV</sequence>
<feature type="active site" description="Tele-phosphohistidine intermediate" evidence="2">
    <location>
        <position position="45"/>
    </location>
</feature>
<evidence type="ECO:0000256" key="1">
    <source>
        <dbReference type="ARBA" id="ARBA00022801"/>
    </source>
</evidence>
<evidence type="ECO:0000256" key="3">
    <source>
        <dbReference type="PIRSR" id="PIRSR613078-2"/>
    </source>
</evidence>
<dbReference type="PANTHER" id="PTHR46517">
    <property type="entry name" value="FRUCTOSE-2,6-BISPHOSPHATASE TIGAR"/>
    <property type="match status" value="1"/>
</dbReference>